<dbReference type="GO" id="GO:0005886">
    <property type="term" value="C:plasma membrane"/>
    <property type="evidence" value="ECO:0007669"/>
    <property type="project" value="UniProtKB-SubCell"/>
</dbReference>
<dbReference type="RefSeq" id="WP_109968041.1">
    <property type="nucleotide sequence ID" value="NZ_CP176093.1"/>
</dbReference>
<keyword evidence="4" id="KW-0547">Nucleotide-binding</keyword>
<dbReference type="InterPro" id="IPR027417">
    <property type="entry name" value="P-loop_NTPase"/>
</dbReference>
<dbReference type="EC" id="7.2.2.11" evidence="10"/>
<dbReference type="GO" id="GO:0015413">
    <property type="term" value="F:ABC-type nickel transporter activity"/>
    <property type="evidence" value="ECO:0007669"/>
    <property type="project" value="UniProtKB-EC"/>
</dbReference>
<dbReference type="InterPro" id="IPR003593">
    <property type="entry name" value="AAA+_ATPase"/>
</dbReference>
<evidence type="ECO:0000313" key="14">
    <source>
        <dbReference type="EMBL" id="PWR72529.1"/>
    </source>
</evidence>
<protein>
    <recommendedName>
        <fullName evidence="11">Nickel import system ATP-binding protein NikD</fullName>
        <ecNumber evidence="10">7.2.2.11</ecNumber>
    </recommendedName>
</protein>
<comment type="subunit">
    <text evidence="9">The complex is composed of two ATP-binding proteins (NikD and NikE), two transmembrane proteins (NikB and NikC) and a solute-binding protein (NikA).</text>
</comment>
<dbReference type="EMBL" id="QGMY01000006">
    <property type="protein sequence ID" value="PWR72529.1"/>
    <property type="molecule type" value="Genomic_DNA"/>
</dbReference>
<dbReference type="GO" id="GO:0005524">
    <property type="term" value="F:ATP binding"/>
    <property type="evidence" value="ECO:0007669"/>
    <property type="project" value="UniProtKB-KW"/>
</dbReference>
<dbReference type="InterPro" id="IPR013563">
    <property type="entry name" value="Oligopep_ABC_C"/>
</dbReference>
<dbReference type="OrthoDB" id="18209at2157"/>
<dbReference type="Pfam" id="PF08352">
    <property type="entry name" value="oligo_HPY"/>
    <property type="match status" value="1"/>
</dbReference>
<dbReference type="AlphaFoldDB" id="A0A2V2MYK2"/>
<dbReference type="SMART" id="SM00382">
    <property type="entry name" value="AAA"/>
    <property type="match status" value="1"/>
</dbReference>
<dbReference type="Proteomes" id="UP000245657">
    <property type="component" value="Unassembled WGS sequence"/>
</dbReference>
<keyword evidence="3" id="KW-1003">Cell membrane</keyword>
<dbReference type="NCBIfam" id="TIGR01727">
    <property type="entry name" value="oligo_HPY"/>
    <property type="match status" value="1"/>
</dbReference>
<evidence type="ECO:0000256" key="3">
    <source>
        <dbReference type="ARBA" id="ARBA00022475"/>
    </source>
</evidence>
<name>A0A2V2MYK2_9EURY</name>
<keyword evidence="7" id="KW-0406">Ion transport</keyword>
<dbReference type="InterPro" id="IPR017871">
    <property type="entry name" value="ABC_transporter-like_CS"/>
</dbReference>
<dbReference type="PANTHER" id="PTHR43297:SF13">
    <property type="entry name" value="NICKEL ABC TRANSPORTER, ATP-BINDING PROTEIN"/>
    <property type="match status" value="1"/>
</dbReference>
<keyword evidence="8" id="KW-0472">Membrane</keyword>
<reference evidence="14 15" key="1">
    <citation type="submission" date="2018-05" db="EMBL/GenBank/DDBJ databases">
        <title>Draft genome of Methanospirillum lacunae Ki8-1.</title>
        <authorList>
            <person name="Dueholm M.S."/>
            <person name="Nielsen P.H."/>
            <person name="Bakmann L.F."/>
            <person name="Otzen D.E."/>
        </authorList>
    </citation>
    <scope>NUCLEOTIDE SEQUENCE [LARGE SCALE GENOMIC DNA]</scope>
    <source>
        <strain evidence="14 15">Ki8-1</strain>
    </source>
</reference>
<dbReference type="GO" id="GO:0015833">
    <property type="term" value="P:peptide transport"/>
    <property type="evidence" value="ECO:0007669"/>
    <property type="project" value="InterPro"/>
</dbReference>
<evidence type="ECO:0000256" key="9">
    <source>
        <dbReference type="ARBA" id="ARBA00038669"/>
    </source>
</evidence>
<accession>A0A2V2MYK2</accession>
<evidence type="ECO:0000256" key="11">
    <source>
        <dbReference type="ARBA" id="ARBA00044143"/>
    </source>
</evidence>
<dbReference type="PROSITE" id="PS00211">
    <property type="entry name" value="ABC_TRANSPORTER_1"/>
    <property type="match status" value="1"/>
</dbReference>
<dbReference type="GO" id="GO:0016887">
    <property type="term" value="F:ATP hydrolysis activity"/>
    <property type="evidence" value="ECO:0007669"/>
    <property type="project" value="InterPro"/>
</dbReference>
<dbReference type="SUPFAM" id="SSF52540">
    <property type="entry name" value="P-loop containing nucleoside triphosphate hydrolases"/>
    <property type="match status" value="1"/>
</dbReference>
<gene>
    <name evidence="14" type="primary">dppD</name>
    <name evidence="14" type="ORF">DK846_06050</name>
</gene>
<keyword evidence="6" id="KW-1278">Translocase</keyword>
<evidence type="ECO:0000256" key="1">
    <source>
        <dbReference type="ARBA" id="ARBA00004202"/>
    </source>
</evidence>
<dbReference type="Gene3D" id="3.40.50.300">
    <property type="entry name" value="P-loop containing nucleotide triphosphate hydrolases"/>
    <property type="match status" value="1"/>
</dbReference>
<evidence type="ECO:0000256" key="10">
    <source>
        <dbReference type="ARBA" id="ARBA00039098"/>
    </source>
</evidence>
<dbReference type="PROSITE" id="PS50893">
    <property type="entry name" value="ABC_TRANSPORTER_2"/>
    <property type="match status" value="1"/>
</dbReference>
<comment type="catalytic activity">
    <reaction evidence="12">
        <text>Ni(2+)(out) + ATP + H2O = Ni(2+)(in) + ADP + phosphate + H(+)</text>
        <dbReference type="Rhea" id="RHEA:15557"/>
        <dbReference type="ChEBI" id="CHEBI:15377"/>
        <dbReference type="ChEBI" id="CHEBI:15378"/>
        <dbReference type="ChEBI" id="CHEBI:30616"/>
        <dbReference type="ChEBI" id="CHEBI:43474"/>
        <dbReference type="ChEBI" id="CHEBI:49786"/>
        <dbReference type="ChEBI" id="CHEBI:456216"/>
        <dbReference type="EC" id="7.2.2.11"/>
    </reaction>
    <physiologicalReaction direction="left-to-right" evidence="12">
        <dbReference type="Rhea" id="RHEA:15558"/>
    </physiologicalReaction>
</comment>
<evidence type="ECO:0000256" key="2">
    <source>
        <dbReference type="ARBA" id="ARBA00022448"/>
    </source>
</evidence>
<comment type="caution">
    <text evidence="14">The sequence shown here is derived from an EMBL/GenBank/DDBJ whole genome shotgun (WGS) entry which is preliminary data.</text>
</comment>
<dbReference type="GeneID" id="97548800"/>
<evidence type="ECO:0000256" key="12">
    <source>
        <dbReference type="ARBA" id="ARBA00048610"/>
    </source>
</evidence>
<evidence type="ECO:0000256" key="5">
    <source>
        <dbReference type="ARBA" id="ARBA00022840"/>
    </source>
</evidence>
<sequence length="320" mass="35261">MKPILEISDLSVSFPGNDGVLSAIDNINLTIRKGETLAVIGESGSGKSILGLSIMRLLPANARITGSVLFTGTDLLSIPHSEIEAIRGSKIAWIPQNPKTSFNPSMKMWKQIAEPAVVHLGKSWTHARIQAVKQLETYSIFPPEFWAEEYPVTYSGGMLQRATIAMGTSTNPDVLIADEPTKGIDRITKKDIIEKFARLKKTGVTLMLITHDLDFATELADRIVVIYCGQIVEISDAGCFLKSPLHPYSRGLVHSLPQNGLFPIPGTAPPMHMRFSGCRFRERCADRSDQCDCDIGLNQSGDGYVRCIQCDNWDRTKKTV</sequence>
<dbReference type="CDD" id="cd03257">
    <property type="entry name" value="ABC_NikE_OppD_transporters"/>
    <property type="match status" value="1"/>
</dbReference>
<dbReference type="InterPro" id="IPR003439">
    <property type="entry name" value="ABC_transporter-like_ATP-bd"/>
</dbReference>
<comment type="subcellular location">
    <subcellularLocation>
        <location evidence="1">Cell membrane</location>
        <topology evidence="1">Peripheral membrane protein</topology>
    </subcellularLocation>
</comment>
<keyword evidence="2" id="KW-0813">Transport</keyword>
<keyword evidence="5 14" id="KW-0067">ATP-binding</keyword>
<dbReference type="InterPro" id="IPR050388">
    <property type="entry name" value="ABC_Ni/Peptide_Import"/>
</dbReference>
<proteinExistence type="predicted"/>
<feature type="domain" description="ABC transporter" evidence="13">
    <location>
        <begin position="5"/>
        <end position="253"/>
    </location>
</feature>
<evidence type="ECO:0000256" key="8">
    <source>
        <dbReference type="ARBA" id="ARBA00023136"/>
    </source>
</evidence>
<organism evidence="14 15">
    <name type="scientific">Methanospirillum lacunae</name>
    <dbReference type="NCBI Taxonomy" id="668570"/>
    <lineage>
        <taxon>Archaea</taxon>
        <taxon>Methanobacteriati</taxon>
        <taxon>Methanobacteriota</taxon>
        <taxon>Stenosarchaea group</taxon>
        <taxon>Methanomicrobia</taxon>
        <taxon>Methanomicrobiales</taxon>
        <taxon>Methanospirillaceae</taxon>
        <taxon>Methanospirillum</taxon>
    </lineage>
</organism>
<dbReference type="PANTHER" id="PTHR43297">
    <property type="entry name" value="OLIGOPEPTIDE TRANSPORT ATP-BINDING PROTEIN APPD"/>
    <property type="match status" value="1"/>
</dbReference>
<evidence type="ECO:0000256" key="6">
    <source>
        <dbReference type="ARBA" id="ARBA00022967"/>
    </source>
</evidence>
<evidence type="ECO:0000313" key="15">
    <source>
        <dbReference type="Proteomes" id="UP000245657"/>
    </source>
</evidence>
<evidence type="ECO:0000259" key="13">
    <source>
        <dbReference type="PROSITE" id="PS50893"/>
    </source>
</evidence>
<evidence type="ECO:0000256" key="7">
    <source>
        <dbReference type="ARBA" id="ARBA00023065"/>
    </source>
</evidence>
<dbReference type="Pfam" id="PF00005">
    <property type="entry name" value="ABC_tran"/>
    <property type="match status" value="1"/>
</dbReference>
<keyword evidence="15" id="KW-1185">Reference proteome</keyword>
<evidence type="ECO:0000256" key="4">
    <source>
        <dbReference type="ARBA" id="ARBA00022741"/>
    </source>
</evidence>